<evidence type="ECO:0000313" key="1">
    <source>
        <dbReference type="EMBL" id="AVK43400.1"/>
    </source>
</evidence>
<reference evidence="1" key="1">
    <citation type="journal article" date="2017" name="ACS Chem. Biol.">
        <title>Simultaneous Production of Anabaenopeptins and Namalides by the Cyanobacterium Nostoc sp. CENA543.</title>
        <authorList>
            <person name="Shishido T.K."/>
            <person name="Jokela J."/>
            <person name="Fewer D.P."/>
            <person name="Wahlsten M."/>
            <person name="Fiore M.F."/>
            <person name="Sivonen K."/>
        </authorList>
    </citation>
    <scope>NUCLEOTIDE SEQUENCE</scope>
    <source>
        <strain evidence="1">XPORK14A</strain>
    </source>
</reference>
<name>A0A2P1CZE3_9NOSO</name>
<proteinExistence type="predicted"/>
<protein>
    <submittedName>
        <fullName evidence="1">Patatin</fullName>
    </submittedName>
</protein>
<reference evidence="1" key="2">
    <citation type="submission" date="2018-04" db="EMBL/GenBank/DDBJ databases">
        <authorList>
            <person name="Go L.Y."/>
            <person name="Mitchell J.A."/>
        </authorList>
    </citation>
    <scope>NUCLEOTIDE SEQUENCE</scope>
    <source>
        <strain evidence="1">XPORK14A</strain>
    </source>
</reference>
<dbReference type="EMBL" id="MF741695">
    <property type="protein sequence ID" value="AVK43400.1"/>
    <property type="molecule type" value="Genomic_DNA"/>
</dbReference>
<dbReference type="SUPFAM" id="SSF49899">
    <property type="entry name" value="Concanavalin A-like lectins/glucanases"/>
    <property type="match status" value="1"/>
</dbReference>
<dbReference type="Gene3D" id="2.60.120.200">
    <property type="match status" value="1"/>
</dbReference>
<dbReference type="InterPro" id="IPR013320">
    <property type="entry name" value="ConA-like_dom_sf"/>
</dbReference>
<dbReference type="AlphaFoldDB" id="A0A2P1CZE3"/>
<sequence>MSNNVYSQSLLTFDGKDDYIDFGKKDFGGVFAQGSSAFTISGWVNPHELTNIDELCEILSK</sequence>
<accession>A0A2P1CZE3</accession>
<organism evidence="1">
    <name type="scientific">Nostoc sp. XPORK14A</name>
    <dbReference type="NCBI Taxonomy" id="2027340"/>
    <lineage>
        <taxon>Bacteria</taxon>
        <taxon>Bacillati</taxon>
        <taxon>Cyanobacteriota</taxon>
        <taxon>Cyanophyceae</taxon>
        <taxon>Nostocales</taxon>
        <taxon>Nostocaceae</taxon>
        <taxon>Nostoc</taxon>
    </lineage>
</organism>